<keyword evidence="2" id="KW-0813">Transport</keyword>
<dbReference type="SUPFAM" id="SSF161098">
    <property type="entry name" value="MetI-like"/>
    <property type="match status" value="1"/>
</dbReference>
<proteinExistence type="predicted"/>
<dbReference type="Proteomes" id="UP000318834">
    <property type="component" value="Unassembled WGS sequence"/>
</dbReference>
<evidence type="ECO:0000313" key="8">
    <source>
        <dbReference type="EMBL" id="TMI75979.1"/>
    </source>
</evidence>
<evidence type="ECO:0000256" key="4">
    <source>
        <dbReference type="ARBA" id="ARBA00022692"/>
    </source>
</evidence>
<dbReference type="Gene3D" id="1.10.3720.10">
    <property type="entry name" value="MetI-like"/>
    <property type="match status" value="1"/>
</dbReference>
<organism evidence="8 9">
    <name type="scientific">Candidatus Segetimicrobium genomatis</name>
    <dbReference type="NCBI Taxonomy" id="2569760"/>
    <lineage>
        <taxon>Bacteria</taxon>
        <taxon>Bacillati</taxon>
        <taxon>Candidatus Sysuimicrobiota</taxon>
        <taxon>Candidatus Sysuimicrobiia</taxon>
        <taxon>Candidatus Sysuimicrobiales</taxon>
        <taxon>Candidatus Segetimicrobiaceae</taxon>
        <taxon>Candidatus Segetimicrobium</taxon>
    </lineage>
</organism>
<gene>
    <name evidence="8" type="ORF">E6H05_05185</name>
</gene>
<protein>
    <submittedName>
        <fullName evidence="8">Sugar ABC transporter permease</fullName>
    </submittedName>
</protein>
<evidence type="ECO:0000256" key="2">
    <source>
        <dbReference type="ARBA" id="ARBA00022448"/>
    </source>
</evidence>
<name>A0A537IXD4_9BACT</name>
<evidence type="ECO:0000256" key="5">
    <source>
        <dbReference type="ARBA" id="ARBA00022989"/>
    </source>
</evidence>
<feature type="non-terminal residue" evidence="8">
    <location>
        <position position="181"/>
    </location>
</feature>
<dbReference type="AlphaFoldDB" id="A0A537IXD4"/>
<sequence length="181" mass="20037">MSPRLRQFPFHIIVFILPAATIYTAFMIYPLFDSLRLSLHGVQEGGVEVFVGLQNYGRLVADSLYAPRFWGALRHNAIFFVVHMLVQNPVGLLLAALLSARHLPGLAVYRTLLFAPTVLSFVIVGFIWQLMLSPLWGIAGGLLRGAGLGTYFRPWLGLEGSALVTLSLISVWQFVGIPLML</sequence>
<evidence type="ECO:0000256" key="7">
    <source>
        <dbReference type="SAM" id="Phobius"/>
    </source>
</evidence>
<dbReference type="PANTHER" id="PTHR30193:SF37">
    <property type="entry name" value="INNER MEMBRANE ABC TRANSPORTER PERMEASE PROTEIN YCJO"/>
    <property type="match status" value="1"/>
</dbReference>
<comment type="subcellular location">
    <subcellularLocation>
        <location evidence="1">Cell membrane</location>
        <topology evidence="1">Multi-pass membrane protein</topology>
    </subcellularLocation>
</comment>
<feature type="transmembrane region" description="Helical" evidence="7">
    <location>
        <begin position="152"/>
        <end position="175"/>
    </location>
</feature>
<keyword evidence="5 7" id="KW-1133">Transmembrane helix</keyword>
<keyword evidence="4 7" id="KW-0812">Transmembrane</keyword>
<dbReference type="InterPro" id="IPR035906">
    <property type="entry name" value="MetI-like_sf"/>
</dbReference>
<comment type="caution">
    <text evidence="8">The sequence shown here is derived from an EMBL/GenBank/DDBJ whole genome shotgun (WGS) entry which is preliminary data.</text>
</comment>
<dbReference type="GO" id="GO:0005886">
    <property type="term" value="C:plasma membrane"/>
    <property type="evidence" value="ECO:0007669"/>
    <property type="project" value="UniProtKB-SubCell"/>
</dbReference>
<evidence type="ECO:0000256" key="1">
    <source>
        <dbReference type="ARBA" id="ARBA00004651"/>
    </source>
</evidence>
<keyword evidence="3" id="KW-1003">Cell membrane</keyword>
<dbReference type="InterPro" id="IPR051393">
    <property type="entry name" value="ABC_transporter_permease"/>
</dbReference>
<accession>A0A537IXD4</accession>
<evidence type="ECO:0000256" key="6">
    <source>
        <dbReference type="ARBA" id="ARBA00023136"/>
    </source>
</evidence>
<evidence type="ECO:0000313" key="9">
    <source>
        <dbReference type="Proteomes" id="UP000318834"/>
    </source>
</evidence>
<feature type="transmembrane region" description="Helical" evidence="7">
    <location>
        <begin position="112"/>
        <end position="132"/>
    </location>
</feature>
<reference evidence="8 9" key="1">
    <citation type="journal article" date="2019" name="Nat. Microbiol.">
        <title>Mediterranean grassland soil C-N compound turnover is dependent on rainfall and depth, and is mediated by genomically divergent microorganisms.</title>
        <authorList>
            <person name="Diamond S."/>
            <person name="Andeer P.F."/>
            <person name="Li Z."/>
            <person name="Crits-Christoph A."/>
            <person name="Burstein D."/>
            <person name="Anantharaman K."/>
            <person name="Lane K.R."/>
            <person name="Thomas B.C."/>
            <person name="Pan C."/>
            <person name="Northen T.R."/>
            <person name="Banfield J.F."/>
        </authorList>
    </citation>
    <scope>NUCLEOTIDE SEQUENCE [LARGE SCALE GENOMIC DNA]</scope>
    <source>
        <strain evidence="8">NP_8</strain>
    </source>
</reference>
<feature type="transmembrane region" description="Helical" evidence="7">
    <location>
        <begin position="12"/>
        <end position="32"/>
    </location>
</feature>
<evidence type="ECO:0000256" key="3">
    <source>
        <dbReference type="ARBA" id="ARBA00022475"/>
    </source>
</evidence>
<keyword evidence="6 7" id="KW-0472">Membrane</keyword>
<dbReference type="EMBL" id="VBAP01000033">
    <property type="protein sequence ID" value="TMI75979.1"/>
    <property type="molecule type" value="Genomic_DNA"/>
</dbReference>
<dbReference type="PANTHER" id="PTHR30193">
    <property type="entry name" value="ABC TRANSPORTER PERMEASE PROTEIN"/>
    <property type="match status" value="1"/>
</dbReference>
<feature type="transmembrane region" description="Helical" evidence="7">
    <location>
        <begin position="77"/>
        <end position="100"/>
    </location>
</feature>